<feature type="transmembrane region" description="Helical" evidence="1">
    <location>
        <begin position="21"/>
        <end position="47"/>
    </location>
</feature>
<feature type="transmembrane region" description="Helical" evidence="1">
    <location>
        <begin position="134"/>
        <end position="158"/>
    </location>
</feature>
<feature type="transmembrane region" description="Helical" evidence="1">
    <location>
        <begin position="307"/>
        <end position="329"/>
    </location>
</feature>
<feature type="transmembrane region" description="Helical" evidence="1">
    <location>
        <begin position="67"/>
        <end position="84"/>
    </location>
</feature>
<reference evidence="2" key="1">
    <citation type="submission" date="2023-03" db="EMBL/GenBank/DDBJ databases">
        <title>Andean soil-derived lignocellulolytic bacterial consortium as a source of novel taxa and putative plastic-active enzymes.</title>
        <authorList>
            <person name="Diaz-Garcia L."/>
            <person name="Chuvochina M."/>
            <person name="Feuerriegel G."/>
            <person name="Bunk B."/>
            <person name="Sproer C."/>
            <person name="Streit W.R."/>
            <person name="Rodriguez L.M."/>
            <person name="Overmann J."/>
            <person name="Jimenez D.J."/>
        </authorList>
    </citation>
    <scope>NUCLEOTIDE SEQUENCE</scope>
    <source>
        <strain evidence="2">MAG 7</strain>
    </source>
</reference>
<keyword evidence="1" id="KW-1133">Transmembrane helix</keyword>
<dbReference type="EMBL" id="CP119311">
    <property type="protein sequence ID" value="WEK37131.1"/>
    <property type="molecule type" value="Genomic_DNA"/>
</dbReference>
<proteinExistence type="predicted"/>
<dbReference type="SUPFAM" id="SSF52151">
    <property type="entry name" value="FabD/lysophospholipase-like"/>
    <property type="match status" value="1"/>
</dbReference>
<accession>A0AAJ6BJ93</accession>
<name>A0AAJ6BJ93_9BACT</name>
<feature type="transmembrane region" description="Helical" evidence="1">
    <location>
        <begin position="164"/>
        <end position="182"/>
    </location>
</feature>
<protein>
    <recommendedName>
        <fullName evidence="4">Patatin-like phospholipase</fullName>
    </recommendedName>
</protein>
<keyword evidence="1" id="KW-0472">Membrane</keyword>
<feature type="transmembrane region" description="Helical" evidence="1">
    <location>
        <begin position="335"/>
        <end position="354"/>
    </location>
</feature>
<sequence>MSKLARVIGAMQYLLLRLLRILSRLFKACWVFFPSILFIVLAIWCFWTLGQGKDLVVAFTENHQAKAFFLIAIAFWVYVSWYSSRVIAYIKKSKQEEYVAKVAGQSPGNEPSKRSFTPNYFELPADWLEKFPRLIGYGCLLSIEIAVLLSPALGPHAISPGKAFLYLLLGLIISWGLDNIVQEFADKSRVFARYLFYMSLAIFLVAAVIVVMMQKGSILVLFWVLLLLHAVYMLYINLRHSEQTNPPAKPPRPFFLIRILYAVMAPLRIPRRELGYFLWFNIVSITGLLIYLLAIRNMNISWQIGPFPFVLLAFAVLGGFGNIVTALSVKASVNFHFLLVVLALLLGSNETHYVRTIPYADRAQQGIYNQRQDLYQYFDNWVSSRGAEIDSASGTYRVYLVLANGGASRSGYWTASVLGRLEDTTYGKPTQFSRHLFCLSGTSGGGVGVATFFSLLHERKKLPADLPVSYTHSARSFLKKDFLSSTLAHMLGPDYFKYVFHINRQLPDRAGALELTMEEGARTCADTLKVAMDQPFSQLLALNGQPYDAPILCINTTRMQDGNPGIVTNIRLNREMFNNRVDVMDILNDTLDMRLSTASVLGARFPYISPAGRIDETISAQNRVHPNDSSLVHYFVDGGYFDNSGAGVVQEMLRAVLNHTAESKDTLLKSRVRKLQFMVLHITNSPVGVAPLNPVGPINNDLSSPILTILGAYDMQTTVNDRRLDNFLKDITRNQVCAGGSYYPIHLYRDTEERKEARRRGDTLREVPYAMNWFISDTTRTRMDNRLLVQPKLNQLIRQLDSLVRP</sequence>
<dbReference type="InterPro" id="IPR016035">
    <property type="entry name" value="Acyl_Trfase/lysoPLipase"/>
</dbReference>
<keyword evidence="1" id="KW-0812">Transmembrane</keyword>
<dbReference type="AlphaFoldDB" id="A0AAJ6BJ93"/>
<organism evidence="2 3">
    <name type="scientific">Candidatus Pseudobacter hemicellulosilyticus</name>
    <dbReference type="NCBI Taxonomy" id="3121375"/>
    <lineage>
        <taxon>Bacteria</taxon>
        <taxon>Pseudomonadati</taxon>
        <taxon>Bacteroidota</taxon>
        <taxon>Chitinophagia</taxon>
        <taxon>Chitinophagales</taxon>
        <taxon>Chitinophagaceae</taxon>
        <taxon>Pseudobacter</taxon>
    </lineage>
</organism>
<feature type="transmembrane region" description="Helical" evidence="1">
    <location>
        <begin position="275"/>
        <end position="295"/>
    </location>
</feature>
<evidence type="ECO:0000313" key="2">
    <source>
        <dbReference type="EMBL" id="WEK37131.1"/>
    </source>
</evidence>
<feature type="transmembrane region" description="Helical" evidence="1">
    <location>
        <begin position="218"/>
        <end position="238"/>
    </location>
</feature>
<gene>
    <name evidence="2" type="ORF">P0Y53_06425</name>
</gene>
<evidence type="ECO:0000313" key="3">
    <source>
        <dbReference type="Proteomes" id="UP001220610"/>
    </source>
</evidence>
<dbReference type="Proteomes" id="UP001220610">
    <property type="component" value="Chromosome"/>
</dbReference>
<evidence type="ECO:0000256" key="1">
    <source>
        <dbReference type="SAM" id="Phobius"/>
    </source>
</evidence>
<feature type="transmembrane region" description="Helical" evidence="1">
    <location>
        <begin position="194"/>
        <end position="212"/>
    </location>
</feature>
<evidence type="ECO:0008006" key="4">
    <source>
        <dbReference type="Google" id="ProtNLM"/>
    </source>
</evidence>